<evidence type="ECO:0000256" key="1">
    <source>
        <dbReference type="SAM" id="Coils"/>
    </source>
</evidence>
<dbReference type="AlphaFoldDB" id="A0ABD3WT12"/>
<dbReference type="PROSITE" id="PS50853">
    <property type="entry name" value="FN3"/>
    <property type="match status" value="1"/>
</dbReference>
<dbReference type="SUPFAM" id="SSF49265">
    <property type="entry name" value="Fibronectin type III"/>
    <property type="match status" value="1"/>
</dbReference>
<comment type="caution">
    <text evidence="4">The sequence shown here is derived from an EMBL/GenBank/DDBJ whole genome shotgun (WGS) entry which is preliminary data.</text>
</comment>
<dbReference type="CDD" id="cd00063">
    <property type="entry name" value="FN3"/>
    <property type="match status" value="1"/>
</dbReference>
<sequence>MSEEEELVQNLIDTLDNAHSQRLQLTELLSSLQEAKDQVSGSAAVSRKMLHEHFAQLKESFEKAINKRLGELMLEIDVIEQRALQPLDACGEVINHGIDAAAHVMEEGKQILANNPGKDIEKLKRFKDKPEAGNLNSLPEIPCLCDVAQLSVKVSNGLPDQLCLLLQKEGRVIERAPVQICDVEPMPGSLLIRWAEVTEEAEITQFCLQYCYGSVKHMTDANVTFHTAYVGPHNSCLVKHLRTNTSYTLRVRGRSDADSDWSPWSVPRVAMTTIPHYKWNNNTEGYSYSNEDKTATRTSEGISQVLYSDGPIYSTGQPIAFRVMDTGEKSPMDSIGLTLTNNITDTLKRPEAVCVAIDGSVFVDGQEMKTKLPALSRNSLLTFETESLPNGKVRVSVQVEEKDVTFDWRIGQSDGAKGLIAGLAMLEGEMASKNLYFAMMFSHEDWKVGVE</sequence>
<dbReference type="InterPro" id="IPR036116">
    <property type="entry name" value="FN3_sf"/>
</dbReference>
<accession>A0ABD3WT12</accession>
<gene>
    <name evidence="3" type="ORF">ACJMK2_033570</name>
    <name evidence="4" type="ORF">ACJMK2_033595</name>
</gene>
<proteinExistence type="predicted"/>
<dbReference type="EMBL" id="JBJQND010000005">
    <property type="protein sequence ID" value="KAL3875665.1"/>
    <property type="molecule type" value="Genomic_DNA"/>
</dbReference>
<organism evidence="4 5">
    <name type="scientific">Sinanodonta woodiana</name>
    <name type="common">Chinese pond mussel</name>
    <name type="synonym">Anodonta woodiana</name>
    <dbReference type="NCBI Taxonomy" id="1069815"/>
    <lineage>
        <taxon>Eukaryota</taxon>
        <taxon>Metazoa</taxon>
        <taxon>Spiralia</taxon>
        <taxon>Lophotrochozoa</taxon>
        <taxon>Mollusca</taxon>
        <taxon>Bivalvia</taxon>
        <taxon>Autobranchia</taxon>
        <taxon>Heteroconchia</taxon>
        <taxon>Palaeoheterodonta</taxon>
        <taxon>Unionida</taxon>
        <taxon>Unionoidea</taxon>
        <taxon>Unionidae</taxon>
        <taxon>Unioninae</taxon>
        <taxon>Sinanodonta</taxon>
    </lineage>
</organism>
<feature type="domain" description="Fibronectin type-III" evidence="2">
    <location>
        <begin position="176"/>
        <end position="275"/>
    </location>
</feature>
<dbReference type="InterPro" id="IPR003961">
    <property type="entry name" value="FN3_dom"/>
</dbReference>
<evidence type="ECO:0000313" key="3">
    <source>
        <dbReference type="EMBL" id="KAL3875640.1"/>
    </source>
</evidence>
<dbReference type="InterPro" id="IPR013783">
    <property type="entry name" value="Ig-like_fold"/>
</dbReference>
<dbReference type="Proteomes" id="UP001634394">
    <property type="component" value="Unassembled WGS sequence"/>
</dbReference>
<keyword evidence="1" id="KW-0175">Coiled coil</keyword>
<evidence type="ECO:0000313" key="4">
    <source>
        <dbReference type="EMBL" id="KAL3875665.1"/>
    </source>
</evidence>
<feature type="coiled-coil region" evidence="1">
    <location>
        <begin position="1"/>
        <end position="35"/>
    </location>
</feature>
<keyword evidence="5" id="KW-1185">Reference proteome</keyword>
<name>A0ABD3WT12_SINWO</name>
<evidence type="ECO:0000313" key="5">
    <source>
        <dbReference type="Proteomes" id="UP001634394"/>
    </source>
</evidence>
<dbReference type="EMBL" id="JBJQND010000005">
    <property type="protein sequence ID" value="KAL3875640.1"/>
    <property type="molecule type" value="Genomic_DNA"/>
</dbReference>
<dbReference type="Gene3D" id="2.60.40.10">
    <property type="entry name" value="Immunoglobulins"/>
    <property type="match status" value="1"/>
</dbReference>
<protein>
    <recommendedName>
        <fullName evidence="2">Fibronectin type-III domain-containing protein</fullName>
    </recommendedName>
</protein>
<evidence type="ECO:0000259" key="2">
    <source>
        <dbReference type="PROSITE" id="PS50853"/>
    </source>
</evidence>
<reference evidence="4 5" key="1">
    <citation type="submission" date="2024-11" db="EMBL/GenBank/DDBJ databases">
        <title>Chromosome-level genome assembly of the freshwater bivalve Anodonta woodiana.</title>
        <authorList>
            <person name="Chen X."/>
        </authorList>
    </citation>
    <scope>NUCLEOTIDE SEQUENCE [LARGE SCALE GENOMIC DNA]</scope>
    <source>
        <strain evidence="4">MN2024</strain>
        <tissue evidence="4">Gills</tissue>
    </source>
</reference>
<dbReference type="Pfam" id="PF00041">
    <property type="entry name" value="fn3"/>
    <property type="match status" value="1"/>
</dbReference>